<dbReference type="Pfam" id="PF00934">
    <property type="entry name" value="PE"/>
    <property type="match status" value="1"/>
</dbReference>
<dbReference type="PATRIC" id="fig|1807.14.peg.3957"/>
<dbReference type="Gene3D" id="1.10.287.850">
    <property type="entry name" value="HP0062-like domain"/>
    <property type="match status" value="1"/>
</dbReference>
<evidence type="ECO:0000313" key="2">
    <source>
        <dbReference type="EMBL" id="KMO72836.1"/>
    </source>
</evidence>
<dbReference type="InterPro" id="IPR000084">
    <property type="entry name" value="PE-PGRS_N"/>
</dbReference>
<accession>A0A0J6YIZ1</accession>
<evidence type="ECO:0000313" key="3">
    <source>
        <dbReference type="Proteomes" id="UP000036313"/>
    </source>
</evidence>
<organism evidence="2 3">
    <name type="scientific">Mycolicibacterium obuense</name>
    <dbReference type="NCBI Taxonomy" id="1807"/>
    <lineage>
        <taxon>Bacteria</taxon>
        <taxon>Bacillati</taxon>
        <taxon>Actinomycetota</taxon>
        <taxon>Actinomycetes</taxon>
        <taxon>Mycobacteriales</taxon>
        <taxon>Mycobacteriaceae</taxon>
        <taxon>Mycolicibacterium</taxon>
    </lineage>
</organism>
<dbReference type="RefSeq" id="WP_048424365.1">
    <property type="nucleotide sequence ID" value="NZ_JYNU01000028.1"/>
</dbReference>
<sequence length="102" mass="9733" precursor="true">MSVPIIGVEPALVGMLSAAESAGAATMAAGTSGAAPVMTTVLPPGSDPASMAVAAALNARGAAAVAALTQLTMTRAMFAGNVGVNGTSYAAMDVLQQTALAI</sequence>
<reference evidence="2 3" key="1">
    <citation type="journal article" date="2015" name="Genome Biol. Evol.">
        <title>Characterization of Three Mycobacterium spp. with Potential Use in Bioremediation by Genome Sequencing and Comparative Genomics.</title>
        <authorList>
            <person name="Das S."/>
            <person name="Pettersson B.M."/>
            <person name="Behra P.R."/>
            <person name="Ramesh M."/>
            <person name="Dasgupta S."/>
            <person name="Bhattacharya A."/>
            <person name="Kirsebom L.A."/>
        </authorList>
    </citation>
    <scope>NUCLEOTIDE SEQUENCE [LARGE SCALE GENOMIC DNA]</scope>
    <source>
        <strain evidence="2 3">DSM 44075</strain>
    </source>
</reference>
<comment type="caution">
    <text evidence="2">The sequence shown here is derived from an EMBL/GenBank/DDBJ whole genome shotgun (WGS) entry which is preliminary data.</text>
</comment>
<protein>
    <submittedName>
        <fullName evidence="2">PE family protein</fullName>
    </submittedName>
</protein>
<gene>
    <name evidence="2" type="ORF">MOBUDSM44075_03930</name>
</gene>
<dbReference type="EMBL" id="JYNU01000028">
    <property type="protein sequence ID" value="KMO72836.1"/>
    <property type="molecule type" value="Genomic_DNA"/>
</dbReference>
<dbReference type="AlphaFoldDB" id="A0A0J6YIZ1"/>
<feature type="domain" description="PE" evidence="1">
    <location>
        <begin position="8"/>
        <end position="93"/>
    </location>
</feature>
<name>A0A0J6YIZ1_9MYCO</name>
<dbReference type="InterPro" id="IPR038332">
    <property type="entry name" value="PPE_sf"/>
</dbReference>
<evidence type="ECO:0000259" key="1">
    <source>
        <dbReference type="Pfam" id="PF00934"/>
    </source>
</evidence>
<dbReference type="SUPFAM" id="SSF140459">
    <property type="entry name" value="PE/PPE dimer-like"/>
    <property type="match status" value="1"/>
</dbReference>
<proteinExistence type="predicted"/>
<dbReference type="Proteomes" id="UP000036313">
    <property type="component" value="Unassembled WGS sequence"/>
</dbReference>